<proteinExistence type="predicted"/>
<reference evidence="1" key="1">
    <citation type="submission" date="2021-02" db="EMBL/GenBank/DDBJ databases">
        <authorList>
            <person name="Nowell W R."/>
        </authorList>
    </citation>
    <scope>NUCLEOTIDE SEQUENCE</scope>
</reference>
<dbReference type="AlphaFoldDB" id="A0A814IDN7"/>
<name>A0A814IDN7_9BILA</name>
<dbReference type="Proteomes" id="UP000663854">
    <property type="component" value="Unassembled WGS sequence"/>
</dbReference>
<evidence type="ECO:0000313" key="1">
    <source>
        <dbReference type="EMBL" id="CAF1022557.1"/>
    </source>
</evidence>
<comment type="caution">
    <text evidence="1">The sequence shown here is derived from an EMBL/GenBank/DDBJ whole genome shotgun (WGS) entry which is preliminary data.</text>
</comment>
<sequence length="709" mass="82027">MAKLYQKLQNSLTSYGNRPKTILTEQIFGESVYIFRGQHKEIPAWYYVLVPLSKVADAEALKSDKSINVTDFGRVIEYLDNRGNTKQMFGLGIDPPKMFQTWIIEHYDSASIDENISLIYEKDDIRLCTMQRAIPQQKLGIFLRYHRKERFHYIEFYGDWKSSLAYRTGIKNFDRIIALNDVNIEKDTPNQLDRRFKTDRHLPVQMLVCSPATYFHYRSNEKLLHSDLPPVQHLKPIYATSTSNSNTDTHGISVCNESFCAVQWENSNIISTIPQSAIFKSPEFTNVNDVCFIEINGQYRKGQIIFKGSRSDCEKLKTHSVSSVISNVFNTLSNLFIRKIPNVLDSTTNSNLDFAYDKSISLLDKLKTDSIQVQITIPDANNDTQVRQNADAIQYIEDSVCTTLEELPNELFFYLFTFINIEHLYNAFWGLNSRLNNIFLTYQNLSLIFGEKIDPLLMKLYASYINRLIIQTSIDCDFSLFTNLHTLILCDGNSKHLKQIQPKIIPNLTHLSFLLGSEFTPPRQLICDVFSNKFPSLRHINLGCIDESTCNLWTISSSLEFVSILSCKPISVLAILTSCPKLHHLQVHILYNNNNIVTLSPPVNHPLRRLTLWSDYTELTFNDIDNILTYTPNIEHLYLQTVYRTSFIDLADGLINRLYHLSRFDCYIREILTKDNRIGDLTRVHQIHPCFNRIGYLEKNDKFRILATK</sequence>
<organism evidence="1 2">
    <name type="scientific">Rotaria sordida</name>
    <dbReference type="NCBI Taxonomy" id="392033"/>
    <lineage>
        <taxon>Eukaryota</taxon>
        <taxon>Metazoa</taxon>
        <taxon>Spiralia</taxon>
        <taxon>Gnathifera</taxon>
        <taxon>Rotifera</taxon>
        <taxon>Eurotatoria</taxon>
        <taxon>Bdelloidea</taxon>
        <taxon>Philodinida</taxon>
        <taxon>Philodinidae</taxon>
        <taxon>Rotaria</taxon>
    </lineage>
</organism>
<protein>
    <recommendedName>
        <fullName evidence="3">PDZ domain-containing protein</fullName>
    </recommendedName>
</protein>
<accession>A0A814IDN7</accession>
<dbReference type="SUPFAM" id="SSF50156">
    <property type="entry name" value="PDZ domain-like"/>
    <property type="match status" value="1"/>
</dbReference>
<dbReference type="Gene3D" id="2.30.42.10">
    <property type="match status" value="1"/>
</dbReference>
<gene>
    <name evidence="1" type="ORF">PYM288_LOCUS15702</name>
</gene>
<dbReference type="InterPro" id="IPR036034">
    <property type="entry name" value="PDZ_sf"/>
</dbReference>
<evidence type="ECO:0008006" key="3">
    <source>
        <dbReference type="Google" id="ProtNLM"/>
    </source>
</evidence>
<evidence type="ECO:0000313" key="2">
    <source>
        <dbReference type="Proteomes" id="UP000663854"/>
    </source>
</evidence>
<dbReference type="EMBL" id="CAJNOH010000383">
    <property type="protein sequence ID" value="CAF1022557.1"/>
    <property type="molecule type" value="Genomic_DNA"/>
</dbReference>